<comment type="caution">
    <text evidence="2">The sequence shown here is derived from an EMBL/GenBank/DDBJ whole genome shotgun (WGS) entry which is preliminary data.</text>
</comment>
<protein>
    <submittedName>
        <fullName evidence="2">Transcriptional regulator</fullName>
    </submittedName>
</protein>
<evidence type="ECO:0000259" key="1">
    <source>
        <dbReference type="PROSITE" id="PS50995"/>
    </source>
</evidence>
<dbReference type="SMART" id="SM00347">
    <property type="entry name" value="HTH_MARR"/>
    <property type="match status" value="1"/>
</dbReference>
<dbReference type="SUPFAM" id="SSF46785">
    <property type="entry name" value="Winged helix' DNA-binding domain"/>
    <property type="match status" value="1"/>
</dbReference>
<proteinExistence type="predicted"/>
<keyword evidence="3" id="KW-1185">Reference proteome</keyword>
<dbReference type="InterPro" id="IPR036388">
    <property type="entry name" value="WH-like_DNA-bd_sf"/>
</dbReference>
<reference evidence="2" key="1">
    <citation type="journal article" date="2014" name="Int. J. Syst. Evol. Microbiol.">
        <title>Complete genome sequence of Corynebacterium casei LMG S-19264T (=DSM 44701T), isolated from a smear-ripened cheese.</title>
        <authorList>
            <consortium name="US DOE Joint Genome Institute (JGI-PGF)"/>
            <person name="Walter F."/>
            <person name="Albersmeier A."/>
            <person name="Kalinowski J."/>
            <person name="Ruckert C."/>
        </authorList>
    </citation>
    <scope>NUCLEOTIDE SEQUENCE</scope>
    <source>
        <strain evidence="2">KCTC 32296</strain>
    </source>
</reference>
<organism evidence="2 3">
    <name type="scientific">Asticcacaulis endophyticus</name>
    <dbReference type="NCBI Taxonomy" id="1395890"/>
    <lineage>
        <taxon>Bacteria</taxon>
        <taxon>Pseudomonadati</taxon>
        <taxon>Pseudomonadota</taxon>
        <taxon>Alphaproteobacteria</taxon>
        <taxon>Caulobacterales</taxon>
        <taxon>Caulobacteraceae</taxon>
        <taxon>Asticcacaulis</taxon>
    </lineage>
</organism>
<accession>A0A918QE00</accession>
<dbReference type="Gene3D" id="1.10.10.10">
    <property type="entry name" value="Winged helix-like DNA-binding domain superfamily/Winged helix DNA-binding domain"/>
    <property type="match status" value="1"/>
</dbReference>
<dbReference type="GO" id="GO:0006950">
    <property type="term" value="P:response to stress"/>
    <property type="evidence" value="ECO:0007669"/>
    <property type="project" value="TreeGrafter"/>
</dbReference>
<dbReference type="Pfam" id="PF12802">
    <property type="entry name" value="MarR_2"/>
    <property type="match status" value="1"/>
</dbReference>
<dbReference type="InterPro" id="IPR000835">
    <property type="entry name" value="HTH_MarR-typ"/>
</dbReference>
<dbReference type="RefSeq" id="WP_189488618.1">
    <property type="nucleotide sequence ID" value="NZ_BMZB01000006.1"/>
</dbReference>
<dbReference type="AlphaFoldDB" id="A0A918QE00"/>
<sequence length="166" mass="18248">MRQGLPGYSTYLPHNIEQLSEMVSAIAAAAHDAHGLTATEWRILAMLSAHGRVPQKDIAAGVGVEKVVAWRAITSLRKKRFVSRQFCEGDYRAYDLFLTEAGRHKFEDTVPVAREREAALIAGLTRDEVRRLCELLKKLAPAEASDDEAEAFSSHLPAGFEQASAA</sequence>
<evidence type="ECO:0000313" key="3">
    <source>
        <dbReference type="Proteomes" id="UP000662572"/>
    </source>
</evidence>
<dbReference type="InterPro" id="IPR039422">
    <property type="entry name" value="MarR/SlyA-like"/>
</dbReference>
<evidence type="ECO:0000313" key="2">
    <source>
        <dbReference type="EMBL" id="GGZ43425.1"/>
    </source>
</evidence>
<feature type="domain" description="HTH marR-type" evidence="1">
    <location>
        <begin position="9"/>
        <end position="141"/>
    </location>
</feature>
<name>A0A918QE00_9CAUL</name>
<dbReference type="PROSITE" id="PS50995">
    <property type="entry name" value="HTH_MARR_2"/>
    <property type="match status" value="1"/>
</dbReference>
<dbReference type="PRINTS" id="PR00598">
    <property type="entry name" value="HTHMARR"/>
</dbReference>
<dbReference type="EMBL" id="BMZB01000006">
    <property type="protein sequence ID" value="GGZ43425.1"/>
    <property type="molecule type" value="Genomic_DNA"/>
</dbReference>
<dbReference type="InterPro" id="IPR036390">
    <property type="entry name" value="WH_DNA-bd_sf"/>
</dbReference>
<dbReference type="PANTHER" id="PTHR33164">
    <property type="entry name" value="TRANSCRIPTIONAL REGULATOR, MARR FAMILY"/>
    <property type="match status" value="1"/>
</dbReference>
<dbReference type="GO" id="GO:0003700">
    <property type="term" value="F:DNA-binding transcription factor activity"/>
    <property type="evidence" value="ECO:0007669"/>
    <property type="project" value="InterPro"/>
</dbReference>
<reference evidence="2" key="2">
    <citation type="submission" date="2020-09" db="EMBL/GenBank/DDBJ databases">
        <authorList>
            <person name="Sun Q."/>
            <person name="Kim S."/>
        </authorList>
    </citation>
    <scope>NUCLEOTIDE SEQUENCE</scope>
    <source>
        <strain evidence="2">KCTC 32296</strain>
    </source>
</reference>
<dbReference type="Proteomes" id="UP000662572">
    <property type="component" value="Unassembled WGS sequence"/>
</dbReference>
<gene>
    <name evidence="2" type="ORF">GCM10011273_32820</name>
</gene>
<dbReference type="PANTHER" id="PTHR33164:SF43">
    <property type="entry name" value="HTH-TYPE TRANSCRIPTIONAL REPRESSOR YETL"/>
    <property type="match status" value="1"/>
</dbReference>